<dbReference type="InterPro" id="IPR057253">
    <property type="entry name" value="CoiA-like_N"/>
</dbReference>
<reference evidence="3 4" key="1">
    <citation type="submission" date="2016-02" db="EMBL/GenBank/DDBJ databases">
        <title>Complete Genome Sequence of Weissella jogaejeotgali FOL01.</title>
        <authorList>
            <person name="Lee J.-H."/>
            <person name="Ku H.-J."/>
        </authorList>
    </citation>
    <scope>NUCLEOTIDE SEQUENCE [LARGE SCALE GENOMIC DNA]</scope>
    <source>
        <strain evidence="3 4">FOL01</strain>
    </source>
</reference>
<keyword evidence="4" id="KW-1185">Reference proteome</keyword>
<dbReference type="OrthoDB" id="3784230at2"/>
<dbReference type="STRING" id="1631871.FOL01_1300"/>
<dbReference type="Pfam" id="PF06054">
    <property type="entry name" value="CoiA_nuc"/>
    <property type="match status" value="1"/>
</dbReference>
<dbReference type="Pfam" id="PF25164">
    <property type="entry name" value="CoiA_N"/>
    <property type="match status" value="1"/>
</dbReference>
<feature type="domain" description="Competence protein CoiA-like N-terminal" evidence="2">
    <location>
        <begin position="23"/>
        <end position="56"/>
    </location>
</feature>
<dbReference type="InterPro" id="IPR010330">
    <property type="entry name" value="CoiA_nuc"/>
</dbReference>
<evidence type="ECO:0000259" key="1">
    <source>
        <dbReference type="Pfam" id="PF06054"/>
    </source>
</evidence>
<feature type="domain" description="Competence protein CoiA nuclease-like" evidence="1">
    <location>
        <begin position="60"/>
        <end position="194"/>
    </location>
</feature>
<gene>
    <name evidence="3" type="ORF">FOL01_1300</name>
</gene>
<dbReference type="Proteomes" id="UP000185473">
    <property type="component" value="Chromosome"/>
</dbReference>
<sequence length="339" mass="40003">MFIAKNTTTMAYIDANSANVIDKYECPGCGEPVRLKKGNIKIAHYAHQQFGKCRVSTEGESATHLQGKLALFQYFNDKYDEVKLEPWLSEIRQRPDLMVRKGTTWTVIEFQCAPITIERIRERMAGYRQLQMQVIWILGEPYQKKRIQSSTMAKFATLHCKELKIFFWHAQEGIYYKAWWQIDHRKPVNQHKKVDNQVQQLFKIQQAIIQARPQVCTIQKQLYARNRNVVGIPWICHPAYSLPGGLKIPQWQVTVRIIMLLEHKPIAIDEMYQQLFAQEWHEFGCLKLADVQKLWLDCFLNDAIKLKKIKFINDRFQLAGPVSWFDNYHDKLKAFQENR</sequence>
<evidence type="ECO:0000259" key="2">
    <source>
        <dbReference type="Pfam" id="PF25164"/>
    </source>
</evidence>
<dbReference type="KEGG" id="wjo:FOL01_1300"/>
<evidence type="ECO:0000313" key="4">
    <source>
        <dbReference type="Proteomes" id="UP000185473"/>
    </source>
</evidence>
<name>A0A1L6RC79_9LACO</name>
<dbReference type="EMBL" id="CP014332">
    <property type="protein sequence ID" value="APS42159.1"/>
    <property type="molecule type" value="Genomic_DNA"/>
</dbReference>
<organism evidence="3 4">
    <name type="scientific">Weissella jogaejeotgali</name>
    <dbReference type="NCBI Taxonomy" id="1631871"/>
    <lineage>
        <taxon>Bacteria</taxon>
        <taxon>Bacillati</taxon>
        <taxon>Bacillota</taxon>
        <taxon>Bacilli</taxon>
        <taxon>Lactobacillales</taxon>
        <taxon>Lactobacillaceae</taxon>
        <taxon>Weissella</taxon>
    </lineage>
</organism>
<evidence type="ECO:0000313" key="3">
    <source>
        <dbReference type="EMBL" id="APS42159.1"/>
    </source>
</evidence>
<dbReference type="RefSeq" id="WP_075269924.1">
    <property type="nucleotide sequence ID" value="NZ_CP014332.1"/>
</dbReference>
<accession>A0A1L6RC79</accession>
<dbReference type="AlphaFoldDB" id="A0A1L6RC79"/>
<proteinExistence type="predicted"/>
<protein>
    <submittedName>
        <fullName evidence="3">Competence protein CoiA</fullName>
    </submittedName>
</protein>